<feature type="transmembrane region" description="Helical" evidence="2">
    <location>
        <begin position="221"/>
        <end position="246"/>
    </location>
</feature>
<evidence type="ECO:0008006" key="5">
    <source>
        <dbReference type="Google" id="ProtNLM"/>
    </source>
</evidence>
<keyword evidence="2" id="KW-0812">Transmembrane</keyword>
<dbReference type="Proteomes" id="UP000250140">
    <property type="component" value="Unassembled WGS sequence"/>
</dbReference>
<accession>A0A8E2EUZ0</accession>
<keyword evidence="2" id="KW-1133">Transmembrane helix</keyword>
<organism evidence="3 4">
    <name type="scientific">Glonium stellatum</name>
    <dbReference type="NCBI Taxonomy" id="574774"/>
    <lineage>
        <taxon>Eukaryota</taxon>
        <taxon>Fungi</taxon>
        <taxon>Dikarya</taxon>
        <taxon>Ascomycota</taxon>
        <taxon>Pezizomycotina</taxon>
        <taxon>Dothideomycetes</taxon>
        <taxon>Pleosporomycetidae</taxon>
        <taxon>Gloniales</taxon>
        <taxon>Gloniaceae</taxon>
        <taxon>Glonium</taxon>
    </lineage>
</organism>
<keyword evidence="2" id="KW-0472">Membrane</keyword>
<feature type="region of interest" description="Disordered" evidence="1">
    <location>
        <begin position="155"/>
        <end position="181"/>
    </location>
</feature>
<gene>
    <name evidence="3" type="ORF">AOQ84DRAFT_413648</name>
</gene>
<keyword evidence="4" id="KW-1185">Reference proteome</keyword>
<evidence type="ECO:0000313" key="3">
    <source>
        <dbReference type="EMBL" id="OCL05412.1"/>
    </source>
</evidence>
<feature type="compositionally biased region" description="Polar residues" evidence="1">
    <location>
        <begin position="162"/>
        <end position="181"/>
    </location>
</feature>
<protein>
    <recommendedName>
        <fullName evidence="5">Transmembrane protein</fullName>
    </recommendedName>
</protein>
<dbReference type="OrthoDB" id="5342924at2759"/>
<feature type="transmembrane region" description="Helical" evidence="2">
    <location>
        <begin position="99"/>
        <end position="117"/>
    </location>
</feature>
<evidence type="ECO:0000256" key="1">
    <source>
        <dbReference type="SAM" id="MobiDB-lite"/>
    </source>
</evidence>
<sequence length="768" mass="83828">MAKSEAKKNPDTESTRKRCWQMVKGPLIRIVGLLWLAPAIALLWLNFKSYIVGAALGCHGSGCRLNPFSFDQATQSQRLDRRNHDILNALQFVAKGMEVWFMFIAASLVYNVAVRLAKTGRLPLDMLTMYFEFVSLKYLLDIVLKCPCFGRNKKELNPDPTPQNGTTGTADQSNTAQPNAPQATHDIAAGVLRPTDTGVNAEPNDNSDIGQTKRLESWLKVIILVFVAVLCLVTNLMGIATAVLALPSLQWITINQQKSIVFGDLISSSPPSDPSITSNCTTSALNAGNYTCTYALYAESLDQMVAGSLSSNAQQNSEGALQLPPVLQEGSITSTVNISGYSNTIWTPSRQLLRSFSADLTNWYYSVINNKKDPLYPESSRFNQSLQAQLQRTGPTIGILNECTKGTTNYIYNVSDNQQIYCFPLTNNTKCIRWGSGWGDNSSSASIMVGDVTSNNATLSIQVYATQQAVRLDFDSCASNGTCDWNATFSAPPDEDKRNISSSQLSFVYYSPTFAPNTTVFCSTTSYLSFANYVLNPSPVENILNLAQLEVLNDSPTVKPYFGMSGIADIHPDWLLMAWSVRTTHPVVSAARAAAVEIIQAFENWMRYGGGYRFDFTAIHNDVAMQAVSFITYTTSTAEASLIAQRGEELLHANPPPALSSGALVQLWTYGTTSHTSKLGFVVMLLGCVFVLIHTAAYVEEKKSLTTIVVAALRNGLPPHYPPVDEETGAPLNVTYARPKLPGRNSSFSFSPGTSPAGYRNGEPSKPD</sequence>
<dbReference type="EMBL" id="KV750291">
    <property type="protein sequence ID" value="OCL05412.1"/>
    <property type="molecule type" value="Genomic_DNA"/>
</dbReference>
<feature type="compositionally biased region" description="Polar residues" evidence="1">
    <location>
        <begin position="744"/>
        <end position="754"/>
    </location>
</feature>
<feature type="region of interest" description="Disordered" evidence="1">
    <location>
        <begin position="722"/>
        <end position="768"/>
    </location>
</feature>
<evidence type="ECO:0000313" key="4">
    <source>
        <dbReference type="Proteomes" id="UP000250140"/>
    </source>
</evidence>
<name>A0A8E2EUZ0_9PEZI</name>
<proteinExistence type="predicted"/>
<reference evidence="3 4" key="1">
    <citation type="journal article" date="2016" name="Nat. Commun.">
        <title>Ectomycorrhizal ecology is imprinted in the genome of the dominant symbiotic fungus Cenococcum geophilum.</title>
        <authorList>
            <consortium name="DOE Joint Genome Institute"/>
            <person name="Peter M."/>
            <person name="Kohler A."/>
            <person name="Ohm R.A."/>
            <person name="Kuo A."/>
            <person name="Krutzmann J."/>
            <person name="Morin E."/>
            <person name="Arend M."/>
            <person name="Barry K.W."/>
            <person name="Binder M."/>
            <person name="Choi C."/>
            <person name="Clum A."/>
            <person name="Copeland A."/>
            <person name="Grisel N."/>
            <person name="Haridas S."/>
            <person name="Kipfer T."/>
            <person name="LaButti K."/>
            <person name="Lindquist E."/>
            <person name="Lipzen A."/>
            <person name="Maire R."/>
            <person name="Meier B."/>
            <person name="Mihaltcheva S."/>
            <person name="Molinier V."/>
            <person name="Murat C."/>
            <person name="Poggeler S."/>
            <person name="Quandt C.A."/>
            <person name="Sperisen C."/>
            <person name="Tritt A."/>
            <person name="Tisserant E."/>
            <person name="Crous P.W."/>
            <person name="Henrissat B."/>
            <person name="Nehls U."/>
            <person name="Egli S."/>
            <person name="Spatafora J.W."/>
            <person name="Grigoriev I.V."/>
            <person name="Martin F.M."/>
        </authorList>
    </citation>
    <scope>NUCLEOTIDE SEQUENCE [LARGE SCALE GENOMIC DNA]</scope>
    <source>
        <strain evidence="3 4">CBS 207.34</strain>
    </source>
</reference>
<feature type="transmembrane region" description="Helical" evidence="2">
    <location>
        <begin position="26"/>
        <end position="47"/>
    </location>
</feature>
<dbReference type="AlphaFoldDB" id="A0A8E2EUZ0"/>
<evidence type="ECO:0000256" key="2">
    <source>
        <dbReference type="SAM" id="Phobius"/>
    </source>
</evidence>